<proteinExistence type="predicted"/>
<sequence length="41" mass="4668">MIKGYNRHTCKNRLHPGFNLQSVASSLFYGIGILISIEYII</sequence>
<feature type="transmembrane region" description="Helical" evidence="1">
    <location>
        <begin position="20"/>
        <end position="40"/>
    </location>
</feature>
<accession>A0A126JHY9</accession>
<evidence type="ECO:0000313" key="2">
    <source>
        <dbReference type="EMBL" id="ALT05308.1"/>
    </source>
</evidence>
<keyword evidence="1" id="KW-0472">Membrane</keyword>
<reference evidence="2" key="1">
    <citation type="journal article" date="2016" name="Genome Biol. Evol.">
        <title>Evolution of chromosomal Clostridium botulinum type E neurotoxin gene clusters: evidence provided by their rare plasmid borne counterparts.</title>
        <authorList>
            <person name="Carter A.T."/>
            <person name="Austin J.W."/>
            <person name="Weedmark K.A."/>
            <person name="Peck M.W."/>
        </authorList>
    </citation>
    <scope>NUCLEOTIDE SEQUENCE</scope>
    <source>
        <strain evidence="2">IFR 12/29</strain>
        <plasmid evidence="2">p12/29</plasmid>
    </source>
</reference>
<dbReference type="EMBL" id="KT897275">
    <property type="protein sequence ID" value="ALT05308.1"/>
    <property type="molecule type" value="Genomic_DNA"/>
</dbReference>
<dbReference type="AlphaFoldDB" id="A0A126JHY9"/>
<keyword evidence="2" id="KW-0614">Plasmid</keyword>
<organism evidence="2">
    <name type="scientific">Clostridium botulinum</name>
    <dbReference type="NCBI Taxonomy" id="1491"/>
    <lineage>
        <taxon>Bacteria</taxon>
        <taxon>Bacillati</taxon>
        <taxon>Bacillota</taxon>
        <taxon>Clostridia</taxon>
        <taxon>Eubacteriales</taxon>
        <taxon>Clostridiaceae</taxon>
        <taxon>Clostridium</taxon>
    </lineage>
</organism>
<keyword evidence="1" id="KW-1133">Transmembrane helix</keyword>
<protein>
    <submittedName>
        <fullName evidence="2">Uncharacterized protein</fullName>
    </submittedName>
</protein>
<keyword evidence="1" id="KW-0812">Transmembrane</keyword>
<name>A0A126JHY9_CLOBO</name>
<geneLocation type="plasmid" evidence="2">
    <name>p12/29</name>
</geneLocation>
<evidence type="ECO:0000256" key="1">
    <source>
        <dbReference type="SAM" id="Phobius"/>
    </source>
</evidence>